<protein>
    <submittedName>
        <fullName evidence="3">Uncharacterized protein</fullName>
    </submittedName>
</protein>
<sequence>MARFETWVWSFHTLTQHISRRAMTNDRTQKMQAKVAKLLRQAEDVAGTPEEAIFQARAFDIMAKYGLDEAEIEATKHGLDVTEMPEAETWSLNLTGKYVYQRMTLLNTLAESLHCRTVYRSGRGSGPMTVFVFGVPRHLDRVKFLWEILQPQMLRLVETIRPEHLYRPTAAQTRSYRRAWIGGYVFTIGQRIKEQEAKALESATSSALVLYNTDEDLARGAVKRRFAKVEVRKTTTYNHRGFEHGQRDGQNAALNHSLAI</sequence>
<dbReference type="EMBL" id="KU998249">
    <property type="protein sequence ID" value="ANA87022.1"/>
    <property type="molecule type" value="Genomic_DNA"/>
</dbReference>
<dbReference type="RefSeq" id="YP_009269385.1">
    <property type="nucleotide sequence ID" value="NC_030698.1"/>
</dbReference>
<gene>
    <name evidence="3" type="primary">87</name>
    <name evidence="3" type="ORF">PBI_SOUPS_87</name>
</gene>
<evidence type="ECO:0000259" key="1">
    <source>
        <dbReference type="Pfam" id="PF10979"/>
    </source>
</evidence>
<organism evidence="3 4">
    <name type="scientific">Gordonia phage Soups</name>
    <dbReference type="NCBI Taxonomy" id="1838079"/>
    <lineage>
        <taxon>Viruses</taxon>
        <taxon>Duplodnaviria</taxon>
        <taxon>Heunggongvirae</taxon>
        <taxon>Uroviricota</taxon>
        <taxon>Caudoviricetes</taxon>
        <taxon>Soupsvirus</taxon>
        <taxon>Soupsvirus soups</taxon>
    </lineage>
</organism>
<dbReference type="InterPro" id="IPR024498">
    <property type="entry name" value="DUF2786"/>
</dbReference>
<dbReference type="OrthoDB" id="7586at10239"/>
<dbReference type="InterPro" id="IPR055592">
    <property type="entry name" value="DUF7168"/>
</dbReference>
<dbReference type="Pfam" id="PF23771">
    <property type="entry name" value="DUF7168"/>
    <property type="match status" value="1"/>
</dbReference>
<proteinExistence type="predicted"/>
<dbReference type="GeneID" id="28378739"/>
<evidence type="ECO:0000313" key="3">
    <source>
        <dbReference type="EMBL" id="ANA87022.1"/>
    </source>
</evidence>
<evidence type="ECO:0000313" key="4">
    <source>
        <dbReference type="Proteomes" id="UP000202160"/>
    </source>
</evidence>
<keyword evidence="4" id="KW-1185">Reference proteome</keyword>
<dbReference type="Pfam" id="PF10979">
    <property type="entry name" value="DUF2786"/>
    <property type="match status" value="1"/>
</dbReference>
<feature type="domain" description="DUF7168" evidence="2">
    <location>
        <begin position="97"/>
        <end position="220"/>
    </location>
</feature>
<reference evidence="3 4" key="1">
    <citation type="submission" date="2016-03" db="EMBL/GenBank/DDBJ databases">
        <authorList>
            <person name="Montgomery M.T."/>
            <person name="Guerrero C.A."/>
            <person name="Mavrich T.N."/>
            <person name="Pope W.H."/>
            <person name="Garlena R.A."/>
            <person name="Russell D.A."/>
            <person name="Jacobs-Sera D."/>
            <person name="Hendrix R.W."/>
            <person name="Hatfull G.F."/>
        </authorList>
    </citation>
    <scope>NUCLEOTIDE SEQUENCE [LARGE SCALE GENOMIC DNA]</scope>
</reference>
<dbReference type="KEGG" id="vg:28378739"/>
<evidence type="ECO:0000259" key="2">
    <source>
        <dbReference type="Pfam" id="PF23771"/>
    </source>
</evidence>
<accession>A0A160DGC3</accession>
<name>A0A160DGC3_9CAUD</name>
<dbReference type="Proteomes" id="UP000202160">
    <property type="component" value="Segment"/>
</dbReference>
<feature type="domain" description="DUF2786" evidence="1">
    <location>
        <begin position="30"/>
        <end position="69"/>
    </location>
</feature>